<accession>A1BEI5</accession>
<dbReference type="EMBL" id="CP000492">
    <property type="protein sequence ID" value="ABL64812.1"/>
    <property type="molecule type" value="Genomic_DNA"/>
</dbReference>
<dbReference type="RefSeq" id="WP_011744641.1">
    <property type="nucleotide sequence ID" value="NC_008639.1"/>
</dbReference>
<name>A1BEI5_CHLPD</name>
<dbReference type="Proteomes" id="UP000008701">
    <property type="component" value="Chromosome"/>
</dbReference>
<sequence length="148" mass="16447">MPETKASGSCNPACTSVIKFMTDQEIAPGMGLSIPPYSEVIGYSYLNIFVRFNQEKSDEPPVDLGVTFAFDANGKMAARRYVNLEENVTSPQSTNFIEVSGRASWHGNPHNVSTYITRIPVMGPYVEVFAYNRAPVKRRVTVWGYLVS</sequence>
<evidence type="ECO:0000313" key="2">
    <source>
        <dbReference type="Proteomes" id="UP000008701"/>
    </source>
</evidence>
<dbReference type="OrthoDB" id="9823960at2"/>
<dbReference type="AlphaFoldDB" id="A1BEI5"/>
<protein>
    <submittedName>
        <fullName evidence="1">Uncharacterized protein</fullName>
    </submittedName>
</protein>
<reference evidence="1 2" key="1">
    <citation type="submission" date="2006-12" db="EMBL/GenBank/DDBJ databases">
        <title>Complete sequence of Chlorobium phaeobacteroides DSM 266.</title>
        <authorList>
            <consortium name="US DOE Joint Genome Institute"/>
            <person name="Copeland A."/>
            <person name="Lucas S."/>
            <person name="Lapidus A."/>
            <person name="Barry K."/>
            <person name="Detter J.C."/>
            <person name="Glavina del Rio T."/>
            <person name="Hammon N."/>
            <person name="Israni S."/>
            <person name="Pitluck S."/>
            <person name="Goltsman E."/>
            <person name="Schmutz J."/>
            <person name="Larimer F."/>
            <person name="Land M."/>
            <person name="Hauser L."/>
            <person name="Mikhailova N."/>
            <person name="Li T."/>
            <person name="Overmann J."/>
            <person name="Bryant D.A."/>
            <person name="Richardson P."/>
        </authorList>
    </citation>
    <scope>NUCLEOTIDE SEQUENCE [LARGE SCALE GENOMIC DNA]</scope>
    <source>
        <strain evidence="1 2">DSM 266</strain>
    </source>
</reference>
<dbReference type="HOGENOM" id="CLU_1755583_0_0_10"/>
<keyword evidence="2" id="KW-1185">Reference proteome</keyword>
<gene>
    <name evidence="1" type="ordered locus">Cpha266_0759</name>
</gene>
<evidence type="ECO:0000313" key="1">
    <source>
        <dbReference type="EMBL" id="ABL64812.1"/>
    </source>
</evidence>
<dbReference type="KEGG" id="cph:Cpha266_0759"/>
<organism evidence="1 2">
    <name type="scientific">Chlorobium phaeobacteroides (strain DSM 266 / SMG 266 / 2430)</name>
    <dbReference type="NCBI Taxonomy" id="290317"/>
    <lineage>
        <taxon>Bacteria</taxon>
        <taxon>Pseudomonadati</taxon>
        <taxon>Chlorobiota</taxon>
        <taxon>Chlorobiia</taxon>
        <taxon>Chlorobiales</taxon>
        <taxon>Chlorobiaceae</taxon>
        <taxon>Chlorobium/Pelodictyon group</taxon>
        <taxon>Chlorobium</taxon>
    </lineage>
</organism>
<proteinExistence type="predicted"/>
<dbReference type="STRING" id="290317.Cpha266_0759"/>